<protein>
    <submittedName>
        <fullName evidence="2">Uncharacterized protein</fullName>
    </submittedName>
</protein>
<name>A0A2M8P314_9CHLR</name>
<feature type="compositionally biased region" description="Basic and acidic residues" evidence="1">
    <location>
        <begin position="7"/>
        <end position="16"/>
    </location>
</feature>
<gene>
    <name evidence="2" type="ORF">CUN51_03085</name>
</gene>
<feature type="region of interest" description="Disordered" evidence="1">
    <location>
        <begin position="1"/>
        <end position="59"/>
    </location>
</feature>
<proteinExistence type="predicted"/>
<accession>A0A2M8P314</accession>
<sequence>MSRRERGRIGWQEREGSASLQDSLKRTRHIEPHQETEQSDQDRHAKKEGQAARHRRLSL</sequence>
<evidence type="ECO:0000313" key="2">
    <source>
        <dbReference type="EMBL" id="PJF31939.1"/>
    </source>
</evidence>
<evidence type="ECO:0000313" key="3">
    <source>
        <dbReference type="Proteomes" id="UP000228921"/>
    </source>
</evidence>
<evidence type="ECO:0000256" key="1">
    <source>
        <dbReference type="SAM" id="MobiDB-lite"/>
    </source>
</evidence>
<dbReference type="AlphaFoldDB" id="A0A2M8P314"/>
<dbReference type="Proteomes" id="UP000228921">
    <property type="component" value="Unassembled WGS sequence"/>
</dbReference>
<comment type="caution">
    <text evidence="2">The sequence shown here is derived from an EMBL/GenBank/DDBJ whole genome shotgun (WGS) entry which is preliminary data.</text>
</comment>
<feature type="compositionally biased region" description="Basic and acidic residues" evidence="1">
    <location>
        <begin position="23"/>
        <end position="51"/>
    </location>
</feature>
<reference evidence="2 3" key="1">
    <citation type="submission" date="2017-11" db="EMBL/GenBank/DDBJ databases">
        <title>Evolution of Phototrophy in the Chloroflexi Phylum Driven by Horizontal Gene Transfer.</title>
        <authorList>
            <person name="Ward L.M."/>
            <person name="Hemp J."/>
            <person name="Shih P.M."/>
            <person name="Mcglynn S.E."/>
            <person name="Fischer W."/>
        </authorList>
    </citation>
    <scope>NUCLEOTIDE SEQUENCE [LARGE SCALE GENOMIC DNA]</scope>
    <source>
        <strain evidence="2">CP2_2F</strain>
    </source>
</reference>
<dbReference type="EMBL" id="PGTK01000002">
    <property type="protein sequence ID" value="PJF31939.1"/>
    <property type="molecule type" value="Genomic_DNA"/>
</dbReference>
<organism evidence="2 3">
    <name type="scientific">Candidatus Thermofonsia Clade 1 bacterium</name>
    <dbReference type="NCBI Taxonomy" id="2364210"/>
    <lineage>
        <taxon>Bacteria</taxon>
        <taxon>Bacillati</taxon>
        <taxon>Chloroflexota</taxon>
        <taxon>Candidatus Thermofontia</taxon>
        <taxon>Candidatus Thermofonsia Clade 1</taxon>
    </lineage>
</organism>